<dbReference type="AlphaFoldDB" id="A0A0R1RI83"/>
<dbReference type="PANTHER" id="PTHR33498">
    <property type="entry name" value="TRANSPOSASE FOR INSERTION SEQUENCE ELEMENT IS1557"/>
    <property type="match status" value="1"/>
</dbReference>
<accession>A0A0R1RI83</accession>
<dbReference type="InterPro" id="IPR047951">
    <property type="entry name" value="Transpos_ISL3"/>
</dbReference>
<comment type="caution">
    <text evidence="2">The sequence shown here is derived from an EMBL/GenBank/DDBJ whole genome shotgun (WGS) entry which is preliminary data.</text>
</comment>
<proteinExistence type="predicted"/>
<name>A0A0R1RI83_9LACO</name>
<evidence type="ECO:0000313" key="3">
    <source>
        <dbReference type="Proteomes" id="UP000051999"/>
    </source>
</evidence>
<gene>
    <name evidence="2" type="ORF">FD35_GL000737</name>
</gene>
<dbReference type="InterPro" id="IPR002560">
    <property type="entry name" value="Transposase_DDE"/>
</dbReference>
<organism evidence="2 3">
    <name type="scientific">Furfurilactobacillus rossiae DSM 15814</name>
    <dbReference type="NCBI Taxonomy" id="1114972"/>
    <lineage>
        <taxon>Bacteria</taxon>
        <taxon>Bacillati</taxon>
        <taxon>Bacillota</taxon>
        <taxon>Bacilli</taxon>
        <taxon>Lactobacillales</taxon>
        <taxon>Lactobacillaceae</taxon>
        <taxon>Furfurilactobacillus</taxon>
    </lineage>
</organism>
<evidence type="ECO:0000259" key="1">
    <source>
        <dbReference type="Pfam" id="PF01610"/>
    </source>
</evidence>
<dbReference type="PATRIC" id="fig|1114972.6.peg.738"/>
<dbReference type="STRING" id="1114972.FD35_GL000737"/>
<dbReference type="PANTHER" id="PTHR33498:SF1">
    <property type="entry name" value="TRANSPOSASE FOR INSERTION SEQUENCE ELEMENT IS1557"/>
    <property type="match status" value="1"/>
</dbReference>
<dbReference type="eggNOG" id="COG3464">
    <property type="taxonomic scope" value="Bacteria"/>
</dbReference>
<dbReference type="Proteomes" id="UP000051999">
    <property type="component" value="Unassembled WGS sequence"/>
</dbReference>
<evidence type="ECO:0000313" key="2">
    <source>
        <dbReference type="EMBL" id="KRL54034.1"/>
    </source>
</evidence>
<reference evidence="2 3" key="1">
    <citation type="journal article" date="2015" name="Genome Announc.">
        <title>Expanding the biotechnology potential of lactobacilli through comparative genomics of 213 strains and associated genera.</title>
        <authorList>
            <person name="Sun Z."/>
            <person name="Harris H.M."/>
            <person name="McCann A."/>
            <person name="Guo C."/>
            <person name="Argimon S."/>
            <person name="Zhang W."/>
            <person name="Yang X."/>
            <person name="Jeffery I.B."/>
            <person name="Cooney J.C."/>
            <person name="Kagawa T.F."/>
            <person name="Liu W."/>
            <person name="Song Y."/>
            <person name="Salvetti E."/>
            <person name="Wrobel A."/>
            <person name="Rasinkangas P."/>
            <person name="Parkhill J."/>
            <person name="Rea M.C."/>
            <person name="O'Sullivan O."/>
            <person name="Ritari J."/>
            <person name="Douillard F.P."/>
            <person name="Paul Ross R."/>
            <person name="Yang R."/>
            <person name="Briner A.E."/>
            <person name="Felis G.E."/>
            <person name="de Vos W.M."/>
            <person name="Barrangou R."/>
            <person name="Klaenhammer T.R."/>
            <person name="Caufield P.W."/>
            <person name="Cui Y."/>
            <person name="Zhang H."/>
            <person name="O'Toole P.W."/>
        </authorList>
    </citation>
    <scope>NUCLEOTIDE SEQUENCE [LARGE SCALE GENOMIC DNA]</scope>
    <source>
        <strain evidence="2 3">DSM 15814</strain>
    </source>
</reference>
<feature type="domain" description="Transposase IS204/IS1001/IS1096/IS1165 DDE" evidence="1">
    <location>
        <begin position="162"/>
        <end position="408"/>
    </location>
</feature>
<keyword evidence="3" id="KW-1185">Reference proteome</keyword>
<protein>
    <submittedName>
        <fullName evidence="2">Transposase</fullName>
    </submittedName>
</protein>
<dbReference type="OrthoDB" id="6197054at2"/>
<sequence length="413" mass="46910">MSDLNSTLKLLGITDSNITVSDVRDEIRGHGQGRKKYQVVHAELTYFLERCPSCGMPALRRNGHIRTRIHVNGPTDCPVILELDKQRWRCRNCRSTLTATTPVVKPNHAISTGISEYALKLSKLAIPGKQIASITGISTTSIERIIDDDIKPHPLNYLPVNLCFDEFRSTHSTMSFICIDADTHKRVTVLGDRLSATIKDFFKSHYSSEQRAGVKHICMDMNAAYQNFAHELFPNAEIVIDRFHVIQLIGRAMDQIRIQALKQISDKHSREYKALKTNWKTLHKAKPDAKYRHYRFGLNESLTDQEVIDIGIDPFPKLKTAYETYIDIHDALLGGHPKRLKALIENYQPCGEPMDTAIATLKLNIRGVLNASQTLLSNGPIEGVNRKIKELKRSCYGFANQERMFKRIYQLIA</sequence>
<dbReference type="RefSeq" id="WP_017262400.1">
    <property type="nucleotide sequence ID" value="NZ_AUAW01000013.1"/>
</dbReference>
<dbReference type="Pfam" id="PF01610">
    <property type="entry name" value="DDE_Tnp_ISL3"/>
    <property type="match status" value="1"/>
</dbReference>
<dbReference type="EMBL" id="AZFF01000012">
    <property type="protein sequence ID" value="KRL54034.1"/>
    <property type="molecule type" value="Genomic_DNA"/>
</dbReference>
<dbReference type="NCBIfam" id="NF033550">
    <property type="entry name" value="transpos_ISL3"/>
    <property type="match status" value="1"/>
</dbReference>